<reference evidence="2" key="2">
    <citation type="submission" date="2023-02" db="EMBL/GenBank/DDBJ databases">
        <authorList>
            <consortium name="DOE Joint Genome Institute"/>
            <person name="Mondo S.J."/>
            <person name="Chang Y."/>
            <person name="Wang Y."/>
            <person name="Ahrendt S."/>
            <person name="Andreopoulos W."/>
            <person name="Barry K."/>
            <person name="Beard J."/>
            <person name="Benny G.L."/>
            <person name="Blankenship S."/>
            <person name="Bonito G."/>
            <person name="Cuomo C."/>
            <person name="Desiro A."/>
            <person name="Gervers K.A."/>
            <person name="Hundley H."/>
            <person name="Kuo A."/>
            <person name="LaButti K."/>
            <person name="Lang B.F."/>
            <person name="Lipzen A."/>
            <person name="O'Donnell K."/>
            <person name="Pangilinan J."/>
            <person name="Reynolds N."/>
            <person name="Sandor L."/>
            <person name="Smith M.W."/>
            <person name="Tsang A."/>
            <person name="Grigoriev I.V."/>
            <person name="Stajich J.E."/>
            <person name="Spatafora J.W."/>
        </authorList>
    </citation>
    <scope>NUCLEOTIDE SEQUENCE</scope>
    <source>
        <strain evidence="2">RSA 2281</strain>
    </source>
</reference>
<dbReference type="Proteomes" id="UP001209540">
    <property type="component" value="Unassembled WGS sequence"/>
</dbReference>
<comment type="caution">
    <text evidence="2">The sequence shown here is derived from an EMBL/GenBank/DDBJ whole genome shotgun (WGS) entry which is preliminary data.</text>
</comment>
<evidence type="ECO:0000313" key="3">
    <source>
        <dbReference type="Proteomes" id="UP001209540"/>
    </source>
</evidence>
<protein>
    <submittedName>
        <fullName evidence="2">Uncharacterized protein</fullName>
    </submittedName>
</protein>
<proteinExistence type="predicted"/>
<keyword evidence="3" id="KW-1185">Reference proteome</keyword>
<dbReference type="AlphaFoldDB" id="A0AAD5KCX6"/>
<evidence type="ECO:0000256" key="1">
    <source>
        <dbReference type="SAM" id="MobiDB-lite"/>
    </source>
</evidence>
<feature type="compositionally biased region" description="Low complexity" evidence="1">
    <location>
        <begin position="23"/>
        <end position="34"/>
    </location>
</feature>
<reference evidence="2" key="1">
    <citation type="journal article" date="2022" name="IScience">
        <title>Evolution of zygomycete secretomes and the origins of terrestrial fungal ecologies.</title>
        <authorList>
            <person name="Chang Y."/>
            <person name="Wang Y."/>
            <person name="Mondo S."/>
            <person name="Ahrendt S."/>
            <person name="Andreopoulos W."/>
            <person name="Barry K."/>
            <person name="Beard J."/>
            <person name="Benny G.L."/>
            <person name="Blankenship S."/>
            <person name="Bonito G."/>
            <person name="Cuomo C."/>
            <person name="Desiro A."/>
            <person name="Gervers K.A."/>
            <person name="Hundley H."/>
            <person name="Kuo A."/>
            <person name="LaButti K."/>
            <person name="Lang B.F."/>
            <person name="Lipzen A."/>
            <person name="O'Donnell K."/>
            <person name="Pangilinan J."/>
            <person name="Reynolds N."/>
            <person name="Sandor L."/>
            <person name="Smith M.E."/>
            <person name="Tsang A."/>
            <person name="Grigoriev I.V."/>
            <person name="Stajich J.E."/>
            <person name="Spatafora J.W."/>
        </authorList>
    </citation>
    <scope>NUCLEOTIDE SEQUENCE</scope>
    <source>
        <strain evidence="2">RSA 2281</strain>
    </source>
</reference>
<evidence type="ECO:0000313" key="2">
    <source>
        <dbReference type="EMBL" id="KAI9278993.1"/>
    </source>
</evidence>
<accession>A0AAD5KCX6</accession>
<name>A0AAD5KCX6_9FUNG</name>
<feature type="region of interest" description="Disordered" evidence="1">
    <location>
        <begin position="1"/>
        <end position="38"/>
    </location>
</feature>
<organism evidence="2 3">
    <name type="scientific">Phascolomyces articulosus</name>
    <dbReference type="NCBI Taxonomy" id="60185"/>
    <lineage>
        <taxon>Eukaryota</taxon>
        <taxon>Fungi</taxon>
        <taxon>Fungi incertae sedis</taxon>
        <taxon>Mucoromycota</taxon>
        <taxon>Mucoromycotina</taxon>
        <taxon>Mucoromycetes</taxon>
        <taxon>Mucorales</taxon>
        <taxon>Lichtheimiaceae</taxon>
        <taxon>Phascolomyces</taxon>
    </lineage>
</organism>
<dbReference type="EMBL" id="JAIXMP010000001">
    <property type="protein sequence ID" value="KAI9278993.1"/>
    <property type="molecule type" value="Genomic_DNA"/>
</dbReference>
<gene>
    <name evidence="2" type="ORF">BDA99DRAFT_531723</name>
</gene>
<sequence length="107" mass="11608">MISQPGSPAPTSPAPVDHTMDEASSVSAVSSSSVTQHSQAIVDRLNEKIASLSERLVDDSLSVEEMTTLQAELDSRTKQLDMLSVVSERNQSIKRIKGDEISQRDPK</sequence>